<dbReference type="EMBL" id="JAOUSF010000005">
    <property type="protein sequence ID" value="MCU9614816.1"/>
    <property type="molecule type" value="Genomic_DNA"/>
</dbReference>
<organism evidence="3 4">
    <name type="scientific">Perspicuibacillus lycopersici</name>
    <dbReference type="NCBI Taxonomy" id="1325689"/>
    <lineage>
        <taxon>Bacteria</taxon>
        <taxon>Bacillati</taxon>
        <taxon>Bacillota</taxon>
        <taxon>Bacilli</taxon>
        <taxon>Bacillales</taxon>
        <taxon>Bacillaceae</taxon>
        <taxon>Perspicuibacillus</taxon>
    </lineage>
</organism>
<dbReference type="InterPro" id="IPR025184">
    <property type="entry name" value="AadA_C"/>
</dbReference>
<name>A0AAE3LPB5_9BACI</name>
<dbReference type="RefSeq" id="WP_263074137.1">
    <property type="nucleotide sequence ID" value="NZ_JAOUSF010000005.1"/>
</dbReference>
<reference evidence="3" key="1">
    <citation type="submission" date="2022-10" db="EMBL/GenBank/DDBJ databases">
        <title>Description of Fervidibacillus gen. nov. in the family Fervidibacillaceae fam. nov. with two species, Fervidibacillus albus sp. nov., and Fervidibacillus halotolerans sp. nov., isolated from tidal flat sediments.</title>
        <authorList>
            <person name="Kwon K.K."/>
            <person name="Yang S.-H."/>
        </authorList>
    </citation>
    <scope>NUCLEOTIDE SEQUENCE</scope>
    <source>
        <strain evidence="3">JCM 19140</strain>
    </source>
</reference>
<dbReference type="Pfam" id="PF13427">
    <property type="entry name" value="AadA_C"/>
    <property type="match status" value="1"/>
</dbReference>
<sequence length="141" mass="16530">MNDEIHSDPDLAAHITITKKRGICLYGESIDNIFPLVPVHDYVASIMGDFRDCIENIEEDPIYCTLNVIRVYWYLKEGIISSKQEAGEWGIFTFPIEQKETVRKAVECYSKDKKMYSFEKDELEQLKNYIVFHVQNELKNK</sequence>
<keyword evidence="1" id="KW-0808">Transferase</keyword>
<gene>
    <name evidence="3" type="ORF">OEV98_14830</name>
</gene>
<dbReference type="AlphaFoldDB" id="A0AAE3LPB5"/>
<feature type="domain" description="Adenylyltransferase AadA C-terminal" evidence="2">
    <location>
        <begin position="32"/>
        <end position="130"/>
    </location>
</feature>
<evidence type="ECO:0000313" key="4">
    <source>
        <dbReference type="Proteomes" id="UP001209318"/>
    </source>
</evidence>
<dbReference type="Proteomes" id="UP001209318">
    <property type="component" value="Unassembled WGS sequence"/>
</dbReference>
<evidence type="ECO:0000313" key="3">
    <source>
        <dbReference type="EMBL" id="MCU9614816.1"/>
    </source>
</evidence>
<proteinExistence type="predicted"/>
<evidence type="ECO:0000259" key="2">
    <source>
        <dbReference type="Pfam" id="PF13427"/>
    </source>
</evidence>
<comment type="caution">
    <text evidence="3">The sequence shown here is derived from an EMBL/GenBank/DDBJ whole genome shotgun (WGS) entry which is preliminary data.</text>
</comment>
<accession>A0AAE3LPB5</accession>
<evidence type="ECO:0000256" key="1">
    <source>
        <dbReference type="ARBA" id="ARBA00022679"/>
    </source>
</evidence>
<protein>
    <submittedName>
        <fullName evidence="3">DUF4111 domain-containing protein</fullName>
    </submittedName>
</protein>
<keyword evidence="4" id="KW-1185">Reference proteome</keyword>
<dbReference type="GO" id="GO:0016740">
    <property type="term" value="F:transferase activity"/>
    <property type="evidence" value="ECO:0007669"/>
    <property type="project" value="UniProtKB-KW"/>
</dbReference>